<accession>A0AAN7ZVR9</accession>
<gene>
    <name evidence="1" type="ORF">LTR97_001046</name>
</gene>
<evidence type="ECO:0000313" key="1">
    <source>
        <dbReference type="EMBL" id="KAK5706060.1"/>
    </source>
</evidence>
<dbReference type="AlphaFoldDB" id="A0AAN7ZVR9"/>
<evidence type="ECO:0000313" key="2">
    <source>
        <dbReference type="Proteomes" id="UP001310594"/>
    </source>
</evidence>
<protein>
    <submittedName>
        <fullName evidence="1">Uncharacterized protein</fullName>
    </submittedName>
</protein>
<dbReference type="EMBL" id="JAVRQU010000002">
    <property type="protein sequence ID" value="KAK5706060.1"/>
    <property type="molecule type" value="Genomic_DNA"/>
</dbReference>
<sequence length="216" mass="24237">MSASFALSVLPPELREMVYNLAIFHSYDAKTDLTVVRGSTLAALLLALPPAYRYEIASRTYPQSLIVFRDSLDIASLIEHATEKSISSITHVGLDNGSVTALMLTREDIERVSSLHGLRHFFVGMETDRDINKNTSDHLATSLVQVVSRSGRSASLLARLESLAFVDFAYEHRMRDVYDVVSGRVCWWHDGRMHGPSSRTNESISEEIQRRRNLGI</sequence>
<name>A0AAN7ZVR9_9PEZI</name>
<proteinExistence type="predicted"/>
<comment type="caution">
    <text evidence="1">The sequence shown here is derived from an EMBL/GenBank/DDBJ whole genome shotgun (WGS) entry which is preliminary data.</text>
</comment>
<dbReference type="Proteomes" id="UP001310594">
    <property type="component" value="Unassembled WGS sequence"/>
</dbReference>
<organism evidence="1 2">
    <name type="scientific">Elasticomyces elasticus</name>
    <dbReference type="NCBI Taxonomy" id="574655"/>
    <lineage>
        <taxon>Eukaryota</taxon>
        <taxon>Fungi</taxon>
        <taxon>Dikarya</taxon>
        <taxon>Ascomycota</taxon>
        <taxon>Pezizomycotina</taxon>
        <taxon>Dothideomycetes</taxon>
        <taxon>Dothideomycetidae</taxon>
        <taxon>Mycosphaerellales</taxon>
        <taxon>Teratosphaeriaceae</taxon>
        <taxon>Elasticomyces</taxon>
    </lineage>
</organism>
<reference evidence="1" key="1">
    <citation type="submission" date="2023-08" db="EMBL/GenBank/DDBJ databases">
        <title>Black Yeasts Isolated from many extreme environments.</title>
        <authorList>
            <person name="Coleine C."/>
            <person name="Stajich J.E."/>
            <person name="Selbmann L."/>
        </authorList>
    </citation>
    <scope>NUCLEOTIDE SEQUENCE</scope>
    <source>
        <strain evidence="1">CCFEE 5810</strain>
    </source>
</reference>